<gene>
    <name evidence="1" type="ORF">CLV59_103292</name>
</gene>
<protein>
    <submittedName>
        <fullName evidence="1">Uncharacterized protein</fullName>
    </submittedName>
</protein>
<accession>A0A327WB58</accession>
<reference evidence="1 2" key="1">
    <citation type="submission" date="2018-06" db="EMBL/GenBank/DDBJ databases">
        <title>Genomic Encyclopedia of Archaeal and Bacterial Type Strains, Phase II (KMG-II): from individual species to whole genera.</title>
        <authorList>
            <person name="Goeker M."/>
        </authorList>
    </citation>
    <scope>NUCLEOTIDE SEQUENCE [LARGE SCALE GENOMIC DNA]</scope>
    <source>
        <strain evidence="1 2">DSM 29821</strain>
    </source>
</reference>
<evidence type="ECO:0000313" key="1">
    <source>
        <dbReference type="EMBL" id="RAJ83328.1"/>
    </source>
</evidence>
<keyword evidence="2" id="KW-1185">Reference proteome</keyword>
<dbReference type="AlphaFoldDB" id="A0A327WB58"/>
<dbReference type="Proteomes" id="UP000249819">
    <property type="component" value="Unassembled WGS sequence"/>
</dbReference>
<evidence type="ECO:0000313" key="2">
    <source>
        <dbReference type="Proteomes" id="UP000249819"/>
    </source>
</evidence>
<dbReference type="RefSeq" id="WP_111591979.1">
    <property type="nucleotide sequence ID" value="NZ_QLMA01000003.1"/>
</dbReference>
<sequence length="132" mass="15119">MVISLGLCLVLMPIKPAISITQPKPSDSLHIPYFDQKIWQLDSLGCLDKRADFSETLLLNKDGMIGKRRVFIEALLGVPNRWSYDKKNAYYYMTSGIQCQENYYRNGNLVEVLTLCLTYKGDTLTDLIVFFP</sequence>
<organism evidence="1 2">
    <name type="scientific">Chitinophaga dinghuensis</name>
    <dbReference type="NCBI Taxonomy" id="1539050"/>
    <lineage>
        <taxon>Bacteria</taxon>
        <taxon>Pseudomonadati</taxon>
        <taxon>Bacteroidota</taxon>
        <taxon>Chitinophagia</taxon>
        <taxon>Chitinophagales</taxon>
        <taxon>Chitinophagaceae</taxon>
        <taxon>Chitinophaga</taxon>
    </lineage>
</organism>
<name>A0A327WB58_9BACT</name>
<dbReference type="OrthoDB" id="981332at2"/>
<dbReference type="EMBL" id="QLMA01000003">
    <property type="protein sequence ID" value="RAJ83328.1"/>
    <property type="molecule type" value="Genomic_DNA"/>
</dbReference>
<comment type="caution">
    <text evidence="1">The sequence shown here is derived from an EMBL/GenBank/DDBJ whole genome shotgun (WGS) entry which is preliminary data.</text>
</comment>
<proteinExistence type="predicted"/>